<dbReference type="InterPro" id="IPR036162">
    <property type="entry name" value="Resolvase-like_N_sf"/>
</dbReference>
<sequence length="252" mass="29315">MKKKQPYSGILKPPLSPQGLASNYFHHLPDLLDELPRNASDFTLAFYSRVSGRTQHKRRTYEGQEMQFHTAMEKQTISESRVFREVGSGWDLTVEARSQLIKAAMFVAEHEGIVVAANSQRFLRNEFYTPSEITRLPTVEEYEKLLQIIETFAPGVRLATLEAPDLCPYKVRSIEIKWGQKRTGRKGGRPRKKRSNPTKPRYEVVAPMIKKYFRLGYSCRKIAELLEPICEEYDFRPPHPSTINRWKRRDPT</sequence>
<dbReference type="Proteomes" id="UP000318626">
    <property type="component" value="Chromosome"/>
</dbReference>
<feature type="compositionally biased region" description="Basic residues" evidence="1">
    <location>
        <begin position="180"/>
        <end position="196"/>
    </location>
</feature>
<feature type="region of interest" description="Disordered" evidence="1">
    <location>
        <begin position="180"/>
        <end position="200"/>
    </location>
</feature>
<evidence type="ECO:0000313" key="2">
    <source>
        <dbReference type="EMBL" id="QDU74069.1"/>
    </source>
</evidence>
<dbReference type="AlphaFoldDB" id="A0A518C4B3"/>
<keyword evidence="3" id="KW-1185">Reference proteome</keyword>
<accession>A0A518C4B3</accession>
<dbReference type="Gene3D" id="3.40.50.1390">
    <property type="entry name" value="Resolvase, N-terminal catalytic domain"/>
    <property type="match status" value="1"/>
</dbReference>
<evidence type="ECO:0008006" key="4">
    <source>
        <dbReference type="Google" id="ProtNLM"/>
    </source>
</evidence>
<organism evidence="2 3">
    <name type="scientific">Bremerella volcania</name>
    <dbReference type="NCBI Taxonomy" id="2527984"/>
    <lineage>
        <taxon>Bacteria</taxon>
        <taxon>Pseudomonadati</taxon>
        <taxon>Planctomycetota</taxon>
        <taxon>Planctomycetia</taxon>
        <taxon>Pirellulales</taxon>
        <taxon>Pirellulaceae</taxon>
        <taxon>Bremerella</taxon>
    </lineage>
</organism>
<dbReference type="GO" id="GO:0000150">
    <property type="term" value="F:DNA strand exchange activity"/>
    <property type="evidence" value="ECO:0007669"/>
    <property type="project" value="InterPro"/>
</dbReference>
<dbReference type="EMBL" id="CP036289">
    <property type="protein sequence ID" value="QDU74069.1"/>
    <property type="molecule type" value="Genomic_DNA"/>
</dbReference>
<gene>
    <name evidence="2" type="ORF">Pan97_10730</name>
</gene>
<reference evidence="3" key="1">
    <citation type="submission" date="2019-02" db="EMBL/GenBank/DDBJ databases">
        <title>Deep-cultivation of Planctomycetes and their phenomic and genomic characterization uncovers novel biology.</title>
        <authorList>
            <person name="Wiegand S."/>
            <person name="Jogler M."/>
            <person name="Boedeker C."/>
            <person name="Pinto D."/>
            <person name="Vollmers J."/>
            <person name="Rivas-Marin E."/>
            <person name="Kohn T."/>
            <person name="Peeters S.H."/>
            <person name="Heuer A."/>
            <person name="Rast P."/>
            <person name="Oberbeckmann S."/>
            <person name="Bunk B."/>
            <person name="Jeske O."/>
            <person name="Meyerdierks A."/>
            <person name="Storesund J.E."/>
            <person name="Kallscheuer N."/>
            <person name="Luecker S."/>
            <person name="Lage O.M."/>
            <person name="Pohl T."/>
            <person name="Merkel B.J."/>
            <person name="Hornburger P."/>
            <person name="Mueller R.-W."/>
            <person name="Bruemmer F."/>
            <person name="Labrenz M."/>
            <person name="Spormann A.M."/>
            <person name="Op den Camp H."/>
            <person name="Overmann J."/>
            <person name="Amann R."/>
            <person name="Jetten M.S.M."/>
            <person name="Mascher T."/>
            <person name="Medema M.H."/>
            <person name="Devos D.P."/>
            <person name="Kaster A.-K."/>
            <person name="Ovreas L."/>
            <person name="Rohde M."/>
            <person name="Galperin M.Y."/>
            <person name="Jogler C."/>
        </authorList>
    </citation>
    <scope>NUCLEOTIDE SEQUENCE [LARGE SCALE GENOMIC DNA]</scope>
    <source>
        <strain evidence="3">Pan97</strain>
    </source>
</reference>
<dbReference type="KEGG" id="bvo:Pan97_10730"/>
<dbReference type="GO" id="GO:0003677">
    <property type="term" value="F:DNA binding"/>
    <property type="evidence" value="ECO:0007669"/>
    <property type="project" value="InterPro"/>
</dbReference>
<name>A0A518C4B3_9BACT</name>
<proteinExistence type="predicted"/>
<evidence type="ECO:0000313" key="3">
    <source>
        <dbReference type="Proteomes" id="UP000318626"/>
    </source>
</evidence>
<dbReference type="RefSeq" id="WP_144971072.1">
    <property type="nucleotide sequence ID" value="NZ_CP036289.1"/>
</dbReference>
<evidence type="ECO:0000256" key="1">
    <source>
        <dbReference type="SAM" id="MobiDB-lite"/>
    </source>
</evidence>
<protein>
    <recommendedName>
        <fullName evidence="4">Resolvase/invertase-type recombinase catalytic domain-containing protein</fullName>
    </recommendedName>
</protein>